<dbReference type="EMBL" id="CP002987">
    <property type="protein sequence ID" value="AFA47057.1"/>
    <property type="molecule type" value="Genomic_DNA"/>
</dbReference>
<dbReference type="AlphaFoldDB" id="H6LGC1"/>
<proteinExistence type="predicted"/>
<evidence type="ECO:0000313" key="3">
    <source>
        <dbReference type="Proteomes" id="UP000007177"/>
    </source>
</evidence>
<feature type="transmembrane region" description="Helical" evidence="1">
    <location>
        <begin position="169"/>
        <end position="198"/>
    </location>
</feature>
<organism evidence="2 3">
    <name type="scientific">Acetobacterium woodii (strain ATCC 29683 / DSM 1030 / JCM 2381 / KCTC 1655 / WB1)</name>
    <dbReference type="NCBI Taxonomy" id="931626"/>
    <lineage>
        <taxon>Bacteria</taxon>
        <taxon>Bacillati</taxon>
        <taxon>Bacillota</taxon>
        <taxon>Clostridia</taxon>
        <taxon>Eubacteriales</taxon>
        <taxon>Eubacteriaceae</taxon>
        <taxon>Acetobacterium</taxon>
    </lineage>
</organism>
<dbReference type="InterPro" id="IPR045691">
    <property type="entry name" value="DUF6056"/>
</dbReference>
<feature type="transmembrane region" description="Helical" evidence="1">
    <location>
        <begin position="267"/>
        <end position="284"/>
    </location>
</feature>
<dbReference type="eggNOG" id="ENOG5030WIW">
    <property type="taxonomic scope" value="Bacteria"/>
</dbReference>
<keyword evidence="3" id="KW-1185">Reference proteome</keyword>
<feature type="transmembrane region" description="Helical" evidence="1">
    <location>
        <begin position="343"/>
        <end position="366"/>
    </location>
</feature>
<feature type="transmembrane region" description="Helical" evidence="1">
    <location>
        <begin position="12"/>
        <end position="33"/>
    </location>
</feature>
<sequence>MNSFKQKLQHIMDWEYFPILVFTFLILIFHLFVRPSGDDIIYGTVFYKEPVLTFIQDAYFNWSSRIIIMPVAAFFAGNSFWLFAIANILVYFLLATMISKLFVYENKLQANWVIVFLLVCVPFVTMMTTAGWVVTNIHYLWPLTFSLVALYPIKKIYFNEVFRGYEYLLYLVATVFGMNMEIVAAILVTLYSVFVVYFATKKKFSLYLLIVLLVLLGNIVFVFICPGNGVREMQEIIANYPEYATFGIIQKLAVSATSFVFSIDQNFLLLITTGLAWFFSWQTYKKWPFRLIGISPFIFCIMVNTVRVIVLSPKFNHLFSLVTGNTIHEWITFSGITNGYLGFFHYLGLVLMTFFVIALMLMTVLLFKDSNKLGIAILAVGASVMSRVVMGFSPTVYVSGARTFLFQYIAMVIFGLIMYQEFNPLMRAENQQRLFWVLCFMGGCGYLESFFKLI</sequence>
<dbReference type="Proteomes" id="UP000007177">
    <property type="component" value="Chromosome"/>
</dbReference>
<feature type="transmembrane region" description="Helical" evidence="1">
    <location>
        <begin position="373"/>
        <end position="392"/>
    </location>
</feature>
<dbReference type="KEGG" id="awo:Awo_c02480"/>
<name>H6LGC1_ACEWD</name>
<feature type="transmembrane region" description="Helical" evidence="1">
    <location>
        <begin position="204"/>
        <end position="223"/>
    </location>
</feature>
<evidence type="ECO:0000313" key="2">
    <source>
        <dbReference type="EMBL" id="AFA47057.1"/>
    </source>
</evidence>
<reference evidence="2 3" key="2">
    <citation type="journal article" date="2012" name="PLoS ONE">
        <title>An ancient pathway combining carbon dioxide fixation with the generation and utilization of a sodium ion gradient for ATP synthesis.</title>
        <authorList>
            <person name="Poehlein A."/>
            <person name="Schmidt S."/>
            <person name="Kaster A.K."/>
            <person name="Goenrich M."/>
            <person name="Vollmers J."/>
            <person name="Thurmer A."/>
            <person name="Bertsch J."/>
            <person name="Schuchmann K."/>
            <person name="Voigt B."/>
            <person name="Hecker M."/>
            <person name="Daniel R."/>
            <person name="Thauer R.K."/>
            <person name="Gottschalk G."/>
            <person name="Muller V."/>
        </authorList>
    </citation>
    <scope>NUCLEOTIDE SEQUENCE [LARGE SCALE GENOMIC DNA]</scope>
    <source>
        <strain evidence="3">ATCC 29683 / DSM 1030 / JCM 2381 / KCTC 1655 / WB1</strain>
    </source>
</reference>
<gene>
    <name evidence="2" type="ordered locus">Awo_c02480</name>
</gene>
<keyword evidence="1" id="KW-1133">Transmembrane helix</keyword>
<feature type="transmembrane region" description="Helical" evidence="1">
    <location>
        <begin position="110"/>
        <end position="133"/>
    </location>
</feature>
<feature type="transmembrane region" description="Helical" evidence="1">
    <location>
        <begin position="79"/>
        <end position="98"/>
    </location>
</feature>
<keyword evidence="1" id="KW-0812">Transmembrane</keyword>
<dbReference type="HOGENOM" id="CLU_047391_1_0_9"/>
<reference evidence="3" key="1">
    <citation type="submission" date="2011-07" db="EMBL/GenBank/DDBJ databases">
        <title>Complete genome sequence of Acetobacterium woodii.</title>
        <authorList>
            <person name="Poehlein A."/>
            <person name="Schmidt S."/>
            <person name="Kaster A.-K."/>
            <person name="Goenrich M."/>
            <person name="Vollmers J."/>
            <person name="Thuermer A."/>
            <person name="Gottschalk G."/>
            <person name="Thauer R.K."/>
            <person name="Daniel R."/>
            <person name="Mueller V."/>
        </authorList>
    </citation>
    <scope>NUCLEOTIDE SEQUENCE [LARGE SCALE GENOMIC DNA]</scope>
    <source>
        <strain evidence="3">ATCC 29683 / DSM 1030 / JCM 2381 / KCTC 1655 / WB1</strain>
    </source>
</reference>
<protein>
    <submittedName>
        <fullName evidence="2">Putative membrane protein</fullName>
    </submittedName>
</protein>
<keyword evidence="1" id="KW-0472">Membrane</keyword>
<dbReference type="Pfam" id="PF19528">
    <property type="entry name" value="DUF6056"/>
    <property type="match status" value="1"/>
</dbReference>
<evidence type="ECO:0000256" key="1">
    <source>
        <dbReference type="SAM" id="Phobius"/>
    </source>
</evidence>
<accession>H6LGC1</accession>
<dbReference type="STRING" id="931626.Awo_c02480"/>
<feature type="transmembrane region" description="Helical" evidence="1">
    <location>
        <begin position="291"/>
        <end position="310"/>
    </location>
</feature>
<feature type="transmembrane region" description="Helical" evidence="1">
    <location>
        <begin position="404"/>
        <end position="422"/>
    </location>
</feature>
<feature type="transmembrane region" description="Helical" evidence="1">
    <location>
        <begin position="434"/>
        <end position="451"/>
    </location>
</feature>